<organism evidence="7 8">
    <name type="scientific">Dothistroma septosporum (strain NZE10 / CBS 128990)</name>
    <name type="common">Red band needle blight fungus</name>
    <name type="synonym">Mycosphaerella pini</name>
    <dbReference type="NCBI Taxonomy" id="675120"/>
    <lineage>
        <taxon>Eukaryota</taxon>
        <taxon>Fungi</taxon>
        <taxon>Dikarya</taxon>
        <taxon>Ascomycota</taxon>
        <taxon>Pezizomycotina</taxon>
        <taxon>Dothideomycetes</taxon>
        <taxon>Dothideomycetidae</taxon>
        <taxon>Mycosphaerellales</taxon>
        <taxon>Mycosphaerellaceae</taxon>
        <taxon>Dothistroma</taxon>
    </lineage>
</organism>
<evidence type="ECO:0000313" key="7">
    <source>
        <dbReference type="EMBL" id="EME47659.1"/>
    </source>
</evidence>
<dbReference type="OMA" id="SAHDYAT"/>
<evidence type="ECO:0000313" key="8">
    <source>
        <dbReference type="Proteomes" id="UP000016933"/>
    </source>
</evidence>
<comment type="similarity">
    <text evidence="1 4">Belongs to the glycosyl hydrolase 5 (cellulase A) family.</text>
</comment>
<dbReference type="EMBL" id="KB446536">
    <property type="protein sequence ID" value="EME47659.1"/>
    <property type="molecule type" value="Genomic_DNA"/>
</dbReference>
<feature type="domain" description="Glycoside hydrolase family 5" evidence="6">
    <location>
        <begin position="108"/>
        <end position="419"/>
    </location>
</feature>
<sequence length="466" mass="53155">MLFNSTTTLLGLCFAGNIWSVPRHRRTATTMIRRTLLLSATILGITFLFFSLRSFPSGQAQFTYPPRQRTRYQWNTTDDMLLFHPPLRTAGRHIIDADGQRVKLASVNWYGASDIFFVPGGLDFRHRDEIAATIRQMGFNSVRFPYSDQMVIENPIIPPEVISANLDLLDEYDLSQNHSQAQSKELQGPRALDVYFACVKAMTDVGLAVIPNDHITNAHWCDGMNLCDSSWKNDHLGPFCKIKQTTDSWIDHWKTIMEPLADNPLVIGADLRNEPRGLWGTMTWNMWATAAEKASEALLSIQPNWLMFVEGISSANDCGGARSRPIKLSVADRLVYSSHVYSWSGWSTLVPYGKRPYPSFAMDMDKNWAYLIRGNIAPVWVGEFGAPHHAGEQDRHYWDNLMKILEETDADYGYWALNPRKPEGYDNETYGLLRDDWETPVDDYRLADLKKLMKPQAQRSATFTQQ</sequence>
<keyword evidence="2 4" id="KW-0378">Hydrolase</keyword>
<dbReference type="HOGENOM" id="CLU_020735_3_0_1"/>
<proteinExistence type="inferred from homology"/>
<evidence type="ECO:0000256" key="5">
    <source>
        <dbReference type="SAM" id="Phobius"/>
    </source>
</evidence>
<dbReference type="PANTHER" id="PTHR31263:SF0">
    <property type="entry name" value="CELLULASE FAMILY PROTEIN (AFU_ORTHOLOGUE AFUA_5G14560)"/>
    <property type="match status" value="1"/>
</dbReference>
<accession>N1PZN5</accession>
<gene>
    <name evidence="7" type="ORF">DOTSEDRAFT_42029</name>
</gene>
<protein>
    <submittedName>
        <fullName evidence="7">Glycoside hydrolase family 5 protein</fullName>
    </submittedName>
</protein>
<dbReference type="eggNOG" id="ENOG502S659">
    <property type="taxonomic scope" value="Eukaryota"/>
</dbReference>
<reference evidence="8" key="1">
    <citation type="journal article" date="2012" name="PLoS Genet.">
        <title>The genomes of the fungal plant pathogens Cladosporium fulvum and Dothistroma septosporum reveal adaptation to different hosts and lifestyles but also signatures of common ancestry.</title>
        <authorList>
            <person name="de Wit P.J.G.M."/>
            <person name="van der Burgt A."/>
            <person name="Oekmen B."/>
            <person name="Stergiopoulos I."/>
            <person name="Abd-Elsalam K.A."/>
            <person name="Aerts A.L."/>
            <person name="Bahkali A.H."/>
            <person name="Beenen H.G."/>
            <person name="Chettri P."/>
            <person name="Cox M.P."/>
            <person name="Datema E."/>
            <person name="de Vries R.P."/>
            <person name="Dhillon B."/>
            <person name="Ganley A.R."/>
            <person name="Griffiths S.A."/>
            <person name="Guo Y."/>
            <person name="Hamelin R.C."/>
            <person name="Henrissat B."/>
            <person name="Kabir M.S."/>
            <person name="Jashni M.K."/>
            <person name="Kema G."/>
            <person name="Klaubauf S."/>
            <person name="Lapidus A."/>
            <person name="Levasseur A."/>
            <person name="Lindquist E."/>
            <person name="Mehrabi R."/>
            <person name="Ohm R.A."/>
            <person name="Owen T.J."/>
            <person name="Salamov A."/>
            <person name="Schwelm A."/>
            <person name="Schijlen E."/>
            <person name="Sun H."/>
            <person name="van den Burg H.A."/>
            <person name="van Ham R.C.H.J."/>
            <person name="Zhang S."/>
            <person name="Goodwin S.B."/>
            <person name="Grigoriev I.V."/>
            <person name="Collemare J."/>
            <person name="Bradshaw R.E."/>
        </authorList>
    </citation>
    <scope>NUCLEOTIDE SEQUENCE [LARGE SCALE GENOMIC DNA]</scope>
    <source>
        <strain evidence="8">NZE10 / CBS 128990</strain>
    </source>
</reference>
<name>N1PZN5_DOTSN</name>
<evidence type="ECO:0000256" key="4">
    <source>
        <dbReference type="RuleBase" id="RU361153"/>
    </source>
</evidence>
<dbReference type="GO" id="GO:0004553">
    <property type="term" value="F:hydrolase activity, hydrolyzing O-glycosyl compounds"/>
    <property type="evidence" value="ECO:0007669"/>
    <property type="project" value="InterPro"/>
</dbReference>
<dbReference type="OrthoDB" id="3066029at2759"/>
<evidence type="ECO:0000256" key="3">
    <source>
        <dbReference type="ARBA" id="ARBA00023295"/>
    </source>
</evidence>
<keyword evidence="8" id="KW-1185">Reference proteome</keyword>
<dbReference type="PANTHER" id="PTHR31263">
    <property type="entry name" value="CELLULASE FAMILY PROTEIN (AFU_ORTHOLOGUE AFUA_5G14560)"/>
    <property type="match status" value="1"/>
</dbReference>
<keyword evidence="3 4" id="KW-0326">Glycosidase</keyword>
<dbReference type="InterPro" id="IPR001547">
    <property type="entry name" value="Glyco_hydro_5"/>
</dbReference>
<keyword evidence="5" id="KW-1133">Transmembrane helix</keyword>
<dbReference type="Pfam" id="PF00150">
    <property type="entry name" value="Cellulase"/>
    <property type="match status" value="1"/>
</dbReference>
<keyword evidence="5" id="KW-0812">Transmembrane</keyword>
<dbReference type="STRING" id="675120.N1PZN5"/>
<dbReference type="SUPFAM" id="SSF51445">
    <property type="entry name" value="(Trans)glycosidases"/>
    <property type="match status" value="1"/>
</dbReference>
<reference evidence="7 8" key="2">
    <citation type="journal article" date="2012" name="PLoS Pathog.">
        <title>Diverse lifestyles and strategies of plant pathogenesis encoded in the genomes of eighteen Dothideomycetes fungi.</title>
        <authorList>
            <person name="Ohm R.A."/>
            <person name="Feau N."/>
            <person name="Henrissat B."/>
            <person name="Schoch C.L."/>
            <person name="Horwitz B.A."/>
            <person name="Barry K.W."/>
            <person name="Condon B.J."/>
            <person name="Copeland A.C."/>
            <person name="Dhillon B."/>
            <person name="Glaser F."/>
            <person name="Hesse C.N."/>
            <person name="Kosti I."/>
            <person name="LaButti K."/>
            <person name="Lindquist E.A."/>
            <person name="Lucas S."/>
            <person name="Salamov A.A."/>
            <person name="Bradshaw R.E."/>
            <person name="Ciuffetti L."/>
            <person name="Hamelin R.C."/>
            <person name="Kema G.H.J."/>
            <person name="Lawrence C."/>
            <person name="Scott J.A."/>
            <person name="Spatafora J.W."/>
            <person name="Turgeon B.G."/>
            <person name="de Wit P.J.G.M."/>
            <person name="Zhong S."/>
            <person name="Goodwin S.B."/>
            <person name="Grigoriev I.V."/>
        </authorList>
    </citation>
    <scope>NUCLEOTIDE SEQUENCE [LARGE SCALE GENOMIC DNA]</scope>
    <source>
        <strain evidence="8">NZE10 / CBS 128990</strain>
    </source>
</reference>
<evidence type="ECO:0000256" key="2">
    <source>
        <dbReference type="ARBA" id="ARBA00022801"/>
    </source>
</evidence>
<feature type="transmembrane region" description="Helical" evidence="5">
    <location>
        <begin position="36"/>
        <end position="55"/>
    </location>
</feature>
<evidence type="ECO:0000256" key="1">
    <source>
        <dbReference type="ARBA" id="ARBA00005641"/>
    </source>
</evidence>
<dbReference type="Gene3D" id="3.20.20.80">
    <property type="entry name" value="Glycosidases"/>
    <property type="match status" value="1"/>
</dbReference>
<evidence type="ECO:0000259" key="6">
    <source>
        <dbReference type="Pfam" id="PF00150"/>
    </source>
</evidence>
<dbReference type="AlphaFoldDB" id="N1PZN5"/>
<dbReference type="GO" id="GO:0000272">
    <property type="term" value="P:polysaccharide catabolic process"/>
    <property type="evidence" value="ECO:0007669"/>
    <property type="project" value="InterPro"/>
</dbReference>
<keyword evidence="5" id="KW-0472">Membrane</keyword>
<dbReference type="InterPro" id="IPR017853">
    <property type="entry name" value="GH"/>
</dbReference>
<dbReference type="Proteomes" id="UP000016933">
    <property type="component" value="Unassembled WGS sequence"/>
</dbReference>